<name>A0ABT6RDX7_9BACT</name>
<gene>
    <name evidence="1" type="ORF">QJ048_13420</name>
</gene>
<dbReference type="EMBL" id="JASBRG010000007">
    <property type="protein sequence ID" value="MDI3320784.1"/>
    <property type="molecule type" value="Genomic_DNA"/>
</dbReference>
<reference evidence="1 2" key="1">
    <citation type="submission" date="2023-05" db="EMBL/GenBank/DDBJ databases">
        <title>Genome sequence of Pinibacter sp. MAH-24.</title>
        <authorList>
            <person name="Huq M.A."/>
        </authorList>
    </citation>
    <scope>NUCLEOTIDE SEQUENCE [LARGE SCALE GENOMIC DNA]</scope>
    <source>
        <strain evidence="1 2">MAH-24</strain>
    </source>
</reference>
<proteinExistence type="predicted"/>
<evidence type="ECO:0000313" key="2">
    <source>
        <dbReference type="Proteomes" id="UP001226434"/>
    </source>
</evidence>
<organism evidence="1 2">
    <name type="scientific">Pinibacter soli</name>
    <dbReference type="NCBI Taxonomy" id="3044211"/>
    <lineage>
        <taxon>Bacteria</taxon>
        <taxon>Pseudomonadati</taxon>
        <taxon>Bacteroidota</taxon>
        <taxon>Chitinophagia</taxon>
        <taxon>Chitinophagales</taxon>
        <taxon>Chitinophagaceae</taxon>
        <taxon>Pinibacter</taxon>
    </lineage>
</organism>
<sequence length="191" mass="22413">MKKKDLTHFVRFGSLNLNKQQGFGERGFHKPPAPRGFYAFPYTVQEFFLIGSLPKTQPHQFPKTKLPAYDETLPAEELEKIKEDIDAFDWDGYYVKVHKVKQNIRKEFRKTSGCLWHHLGDHVENHEVIARNGSWVKTSLMTWQKAFKKCCLEMRYGDNDIIKVTSINESKKTCGRYVRDSFEVFFDEKVG</sequence>
<dbReference type="Proteomes" id="UP001226434">
    <property type="component" value="Unassembled WGS sequence"/>
</dbReference>
<keyword evidence="2" id="KW-1185">Reference proteome</keyword>
<evidence type="ECO:0000313" key="1">
    <source>
        <dbReference type="EMBL" id="MDI3320784.1"/>
    </source>
</evidence>
<accession>A0ABT6RDX7</accession>
<comment type="caution">
    <text evidence="1">The sequence shown here is derived from an EMBL/GenBank/DDBJ whole genome shotgun (WGS) entry which is preliminary data.</text>
</comment>
<protein>
    <submittedName>
        <fullName evidence="1">Uncharacterized protein</fullName>
    </submittedName>
</protein>
<dbReference type="RefSeq" id="WP_282334887.1">
    <property type="nucleotide sequence ID" value="NZ_JASBRG010000007.1"/>
</dbReference>